<evidence type="ECO:0000256" key="1">
    <source>
        <dbReference type="ARBA" id="ARBA00023015"/>
    </source>
</evidence>
<dbReference type="PROSITE" id="PS50048">
    <property type="entry name" value="ZN2_CY6_FUNGAL_2"/>
    <property type="match status" value="1"/>
</dbReference>
<sequence>MPGVPTGRACDACRKQKKKCDEKQPTCSRCARLKVKCVGSGIQRFKFQEEKRFSPPKREQSNNTKLEAVSPDSTGSSRTHVITTRPIRHIYMHVPPGTPSPGPSNELTYLTSAFVKTIKRSTDLRYNLWWSFGFFLEDVPRRLGTNEALDRAIDAMTTAHGDFCTRHIVSVDALAKYSQALRTLHVYLDDMAHAQSSSTLCAVMVLLVCQLFLGPTTQCWSGHAEGAASILKARKSFGPRDNFERKMFLSLRGTVLFEGLFNHRIDLTPEEWTDLVTNDFDAQTPEGQMLQCLSHAPGLMRRRRAALQTEADTTEVRDEVWTIYQHCKTNLSTLHLRATENDFSGIDMSQMSAGDRASVRSFMYAHHERSYGLGLAISLFFNCLLGAVGAHDGASLFDAKYLTEEVLALADRSAIWRPIGTGYLIICFSFAWTATTDPQLRAKLLATFNDYSSDLRVCDSQFMMNELDRFAEHMRLGTPFRIRAET</sequence>
<dbReference type="OrthoDB" id="4314040at2759"/>
<feature type="compositionally biased region" description="Basic and acidic residues" evidence="5">
    <location>
        <begin position="49"/>
        <end position="60"/>
    </location>
</feature>
<evidence type="ECO:0000256" key="3">
    <source>
        <dbReference type="ARBA" id="ARBA00023163"/>
    </source>
</evidence>
<feature type="region of interest" description="Disordered" evidence="5">
    <location>
        <begin position="49"/>
        <end position="79"/>
    </location>
</feature>
<evidence type="ECO:0000313" key="7">
    <source>
        <dbReference type="EMBL" id="KAJ5216120.1"/>
    </source>
</evidence>
<dbReference type="PROSITE" id="PS00463">
    <property type="entry name" value="ZN2_CY6_FUNGAL_1"/>
    <property type="match status" value="1"/>
</dbReference>
<proteinExistence type="predicted"/>
<protein>
    <recommendedName>
        <fullName evidence="6">Zn(2)-C6 fungal-type domain-containing protein</fullName>
    </recommendedName>
</protein>
<dbReference type="InterPro" id="IPR036864">
    <property type="entry name" value="Zn2-C6_fun-type_DNA-bd_sf"/>
</dbReference>
<comment type="caution">
    <text evidence="7">The sequence shown here is derived from an EMBL/GenBank/DDBJ whole genome shotgun (WGS) entry which is preliminary data.</text>
</comment>
<evidence type="ECO:0000256" key="5">
    <source>
        <dbReference type="SAM" id="MobiDB-lite"/>
    </source>
</evidence>
<accession>A0A9W9NA56</accession>
<dbReference type="GO" id="GO:0000981">
    <property type="term" value="F:DNA-binding transcription factor activity, RNA polymerase II-specific"/>
    <property type="evidence" value="ECO:0007669"/>
    <property type="project" value="InterPro"/>
</dbReference>
<keyword evidence="8" id="KW-1185">Reference proteome</keyword>
<reference evidence="7" key="1">
    <citation type="submission" date="2022-12" db="EMBL/GenBank/DDBJ databases">
        <authorList>
            <person name="Petersen C."/>
        </authorList>
    </citation>
    <scope>NUCLEOTIDE SEQUENCE</scope>
    <source>
        <strain evidence="7">IBT 15544</strain>
    </source>
</reference>
<dbReference type="InterPro" id="IPR053178">
    <property type="entry name" value="Osmoadaptation_assoc"/>
</dbReference>
<dbReference type="CDD" id="cd00067">
    <property type="entry name" value="GAL4"/>
    <property type="match status" value="1"/>
</dbReference>
<dbReference type="SUPFAM" id="SSF57701">
    <property type="entry name" value="Zn2/Cys6 DNA-binding domain"/>
    <property type="match status" value="1"/>
</dbReference>
<dbReference type="Pfam" id="PF00172">
    <property type="entry name" value="Zn_clus"/>
    <property type="match status" value="1"/>
</dbReference>
<dbReference type="Gene3D" id="4.10.240.10">
    <property type="entry name" value="Zn(2)-C6 fungal-type DNA-binding domain"/>
    <property type="match status" value="1"/>
</dbReference>
<dbReference type="GeneID" id="83176890"/>
<dbReference type="SMART" id="SM00066">
    <property type="entry name" value="GAL4"/>
    <property type="match status" value="1"/>
</dbReference>
<dbReference type="PANTHER" id="PTHR38111:SF11">
    <property type="entry name" value="TRANSCRIPTION FACTOR DOMAIN-CONTAINING PROTEIN-RELATED"/>
    <property type="match status" value="1"/>
</dbReference>
<dbReference type="RefSeq" id="XP_058311933.1">
    <property type="nucleotide sequence ID" value="XM_058449589.1"/>
</dbReference>
<organism evidence="7 8">
    <name type="scientific">Penicillium cinerascens</name>
    <dbReference type="NCBI Taxonomy" id="70096"/>
    <lineage>
        <taxon>Eukaryota</taxon>
        <taxon>Fungi</taxon>
        <taxon>Dikarya</taxon>
        <taxon>Ascomycota</taxon>
        <taxon>Pezizomycotina</taxon>
        <taxon>Eurotiomycetes</taxon>
        <taxon>Eurotiomycetidae</taxon>
        <taxon>Eurotiales</taxon>
        <taxon>Aspergillaceae</taxon>
        <taxon>Penicillium</taxon>
    </lineage>
</organism>
<dbReference type="InterPro" id="IPR001138">
    <property type="entry name" value="Zn2Cys6_DnaBD"/>
</dbReference>
<keyword evidence="4" id="KW-0539">Nucleus</keyword>
<evidence type="ECO:0000256" key="2">
    <source>
        <dbReference type="ARBA" id="ARBA00023125"/>
    </source>
</evidence>
<dbReference type="GO" id="GO:0003677">
    <property type="term" value="F:DNA binding"/>
    <property type="evidence" value="ECO:0007669"/>
    <property type="project" value="UniProtKB-KW"/>
</dbReference>
<dbReference type="AlphaFoldDB" id="A0A9W9NA56"/>
<name>A0A9W9NA56_9EURO</name>
<evidence type="ECO:0000256" key="4">
    <source>
        <dbReference type="ARBA" id="ARBA00023242"/>
    </source>
</evidence>
<evidence type="ECO:0000313" key="8">
    <source>
        <dbReference type="Proteomes" id="UP001150904"/>
    </source>
</evidence>
<keyword evidence="1" id="KW-0805">Transcription regulation</keyword>
<feature type="domain" description="Zn(2)-C6 fungal-type" evidence="6">
    <location>
        <begin position="9"/>
        <end position="38"/>
    </location>
</feature>
<dbReference type="PANTHER" id="PTHR38111">
    <property type="entry name" value="ZN(2)-C6 FUNGAL-TYPE DOMAIN-CONTAINING PROTEIN-RELATED"/>
    <property type="match status" value="1"/>
</dbReference>
<evidence type="ECO:0000259" key="6">
    <source>
        <dbReference type="PROSITE" id="PS50048"/>
    </source>
</evidence>
<dbReference type="Proteomes" id="UP001150904">
    <property type="component" value="Unassembled WGS sequence"/>
</dbReference>
<dbReference type="EMBL" id="JAPQKR010000005">
    <property type="protein sequence ID" value="KAJ5216120.1"/>
    <property type="molecule type" value="Genomic_DNA"/>
</dbReference>
<reference evidence="7" key="2">
    <citation type="journal article" date="2023" name="IMA Fungus">
        <title>Comparative genomic study of the Penicillium genus elucidates a diverse pangenome and 15 lateral gene transfer events.</title>
        <authorList>
            <person name="Petersen C."/>
            <person name="Sorensen T."/>
            <person name="Nielsen M.R."/>
            <person name="Sondergaard T.E."/>
            <person name="Sorensen J.L."/>
            <person name="Fitzpatrick D.A."/>
            <person name="Frisvad J.C."/>
            <person name="Nielsen K.L."/>
        </authorList>
    </citation>
    <scope>NUCLEOTIDE SEQUENCE</scope>
    <source>
        <strain evidence="7">IBT 15544</strain>
    </source>
</reference>
<keyword evidence="3" id="KW-0804">Transcription</keyword>
<gene>
    <name evidence="7" type="ORF">N7498_002527</name>
</gene>
<keyword evidence="2" id="KW-0238">DNA-binding</keyword>
<dbReference type="GO" id="GO:0008270">
    <property type="term" value="F:zinc ion binding"/>
    <property type="evidence" value="ECO:0007669"/>
    <property type="project" value="InterPro"/>
</dbReference>
<feature type="compositionally biased region" description="Polar residues" evidence="5">
    <location>
        <begin position="61"/>
        <end position="79"/>
    </location>
</feature>